<organism evidence="2 3">
    <name type="scientific">Eumeta variegata</name>
    <name type="common">Bagworm moth</name>
    <name type="synonym">Eumeta japonica</name>
    <dbReference type="NCBI Taxonomy" id="151549"/>
    <lineage>
        <taxon>Eukaryota</taxon>
        <taxon>Metazoa</taxon>
        <taxon>Ecdysozoa</taxon>
        <taxon>Arthropoda</taxon>
        <taxon>Hexapoda</taxon>
        <taxon>Insecta</taxon>
        <taxon>Pterygota</taxon>
        <taxon>Neoptera</taxon>
        <taxon>Endopterygota</taxon>
        <taxon>Lepidoptera</taxon>
        <taxon>Glossata</taxon>
        <taxon>Ditrysia</taxon>
        <taxon>Tineoidea</taxon>
        <taxon>Psychidae</taxon>
        <taxon>Oiketicinae</taxon>
        <taxon>Eumeta</taxon>
    </lineage>
</organism>
<dbReference type="AlphaFoldDB" id="A0A4C1W4P7"/>
<evidence type="ECO:0000313" key="3">
    <source>
        <dbReference type="Proteomes" id="UP000299102"/>
    </source>
</evidence>
<accession>A0A4C1W4P7</accession>
<sequence>MDLPLDSDINSSQIENNDTNLLSPAHADKGGYVRVPGGMCERSSDKNNRQTLSRWYSDDVSPCMFISCIRRNLIDTPVFPKTLHLSERDAQKEEKKNYCTSHAKSEDIHYILSAGMNGMKWRGRRTEPPRQGRTRARFDVQTDTATKFVH</sequence>
<dbReference type="EMBL" id="BGZK01000475">
    <property type="protein sequence ID" value="GBP45973.1"/>
    <property type="molecule type" value="Genomic_DNA"/>
</dbReference>
<feature type="compositionally biased region" description="Polar residues" evidence="1">
    <location>
        <begin position="8"/>
        <end position="22"/>
    </location>
</feature>
<evidence type="ECO:0000256" key="1">
    <source>
        <dbReference type="SAM" id="MobiDB-lite"/>
    </source>
</evidence>
<evidence type="ECO:0000313" key="2">
    <source>
        <dbReference type="EMBL" id="GBP45973.1"/>
    </source>
</evidence>
<dbReference type="Proteomes" id="UP000299102">
    <property type="component" value="Unassembled WGS sequence"/>
</dbReference>
<proteinExistence type="predicted"/>
<gene>
    <name evidence="2" type="ORF">EVAR_24166_1</name>
</gene>
<keyword evidence="3" id="KW-1185">Reference proteome</keyword>
<comment type="caution">
    <text evidence="2">The sequence shown here is derived from an EMBL/GenBank/DDBJ whole genome shotgun (WGS) entry which is preliminary data.</text>
</comment>
<reference evidence="2 3" key="1">
    <citation type="journal article" date="2019" name="Commun. Biol.">
        <title>The bagworm genome reveals a unique fibroin gene that provides high tensile strength.</title>
        <authorList>
            <person name="Kono N."/>
            <person name="Nakamura H."/>
            <person name="Ohtoshi R."/>
            <person name="Tomita M."/>
            <person name="Numata K."/>
            <person name="Arakawa K."/>
        </authorList>
    </citation>
    <scope>NUCLEOTIDE SEQUENCE [LARGE SCALE GENOMIC DNA]</scope>
</reference>
<protein>
    <submittedName>
        <fullName evidence="2">Uncharacterized protein</fullName>
    </submittedName>
</protein>
<name>A0A4C1W4P7_EUMVA</name>
<feature type="region of interest" description="Disordered" evidence="1">
    <location>
        <begin position="1"/>
        <end position="27"/>
    </location>
</feature>